<gene>
    <name evidence="5" type="ORF">BXT84_13680</name>
</gene>
<evidence type="ECO:0000256" key="1">
    <source>
        <dbReference type="ARBA" id="ARBA00005656"/>
    </source>
</evidence>
<dbReference type="Gene3D" id="3.40.718.10">
    <property type="entry name" value="Isopropylmalate Dehydrogenase"/>
    <property type="match status" value="1"/>
</dbReference>
<protein>
    <submittedName>
        <fullName evidence="5">Phosphate acetyl/butaryl transferase</fullName>
    </submittedName>
</protein>
<feature type="domain" description="Phosphate acetyl/butaryl transferase" evidence="4">
    <location>
        <begin position="93"/>
        <end position="306"/>
    </location>
</feature>
<organism evidence="5 6">
    <name type="scientific">Sulfobacillus thermotolerans</name>
    <dbReference type="NCBI Taxonomy" id="338644"/>
    <lineage>
        <taxon>Bacteria</taxon>
        <taxon>Bacillati</taxon>
        <taxon>Bacillota</taxon>
        <taxon>Clostridia</taxon>
        <taxon>Eubacteriales</taxon>
        <taxon>Clostridiales Family XVII. Incertae Sedis</taxon>
        <taxon>Sulfobacillus</taxon>
    </lineage>
</organism>
<keyword evidence="3" id="KW-0012">Acyltransferase</keyword>
<evidence type="ECO:0000313" key="5">
    <source>
        <dbReference type="EMBL" id="AUW95600.1"/>
    </source>
</evidence>
<sequence>MRHARSLARTKKGRLVVFTTFDALLDAVKGMAPLPVAVVDAAEAYVLEAACEAKRRHMIDPILIGNQERIVSILASLPDCPTFDIVNVQSDEQAAEQGVDLVMNGQAQAVMKGHIHSDAFLHPILARLRTKERLSHVFMAELPTYPKLLCVTDAAINITPSLMDKAQIVQNAVDFLRELGVERPKVACLSAIEVINPQIPSTIDAACLAKMAERGQIRHALVDGPLAFDNAVSLKAAQIKGIQSVVAGDVDILLVPDLVSGNILVKDLEYLAQATLAGIVLGGRVPIILTSRADPPRARLVSAALAVLMHNRPQVTAS</sequence>
<evidence type="ECO:0000313" key="6">
    <source>
        <dbReference type="Proteomes" id="UP000325292"/>
    </source>
</evidence>
<evidence type="ECO:0000259" key="4">
    <source>
        <dbReference type="Pfam" id="PF01515"/>
    </source>
</evidence>
<keyword evidence="6" id="KW-1185">Reference proteome</keyword>
<dbReference type="NCBIfam" id="NF006045">
    <property type="entry name" value="PRK08190.1"/>
    <property type="match status" value="1"/>
</dbReference>
<dbReference type="InterPro" id="IPR050500">
    <property type="entry name" value="Phos_Acetyltrans/Butyryltrans"/>
</dbReference>
<name>A0ABN5H4T7_9FIRM</name>
<dbReference type="GO" id="GO:0016740">
    <property type="term" value="F:transferase activity"/>
    <property type="evidence" value="ECO:0007669"/>
    <property type="project" value="UniProtKB-KW"/>
</dbReference>
<dbReference type="PIRSF" id="PIRSF000428">
    <property type="entry name" value="P_Ac_trans"/>
    <property type="match status" value="1"/>
</dbReference>
<keyword evidence="2 5" id="KW-0808">Transferase</keyword>
<dbReference type="Pfam" id="PF01515">
    <property type="entry name" value="PTA_PTB"/>
    <property type="match status" value="1"/>
</dbReference>
<comment type="similarity">
    <text evidence="1">Belongs to the phosphate acetyltransferase and butyryltransferase family.</text>
</comment>
<dbReference type="InterPro" id="IPR002505">
    <property type="entry name" value="PTA_PTB"/>
</dbReference>
<dbReference type="PANTHER" id="PTHR43356:SF2">
    <property type="entry name" value="PHOSPHATE ACETYLTRANSFERASE"/>
    <property type="match status" value="1"/>
</dbReference>
<evidence type="ECO:0000256" key="3">
    <source>
        <dbReference type="ARBA" id="ARBA00023315"/>
    </source>
</evidence>
<proteinExistence type="inferred from homology"/>
<dbReference type="PANTHER" id="PTHR43356">
    <property type="entry name" value="PHOSPHATE ACETYLTRANSFERASE"/>
    <property type="match status" value="1"/>
</dbReference>
<evidence type="ECO:0000256" key="2">
    <source>
        <dbReference type="ARBA" id="ARBA00022679"/>
    </source>
</evidence>
<dbReference type="Proteomes" id="UP000325292">
    <property type="component" value="Chromosome"/>
</dbReference>
<accession>A0ABN5H4T7</accession>
<dbReference type="SUPFAM" id="SSF53659">
    <property type="entry name" value="Isocitrate/Isopropylmalate dehydrogenase-like"/>
    <property type="match status" value="1"/>
</dbReference>
<dbReference type="InterPro" id="IPR012147">
    <property type="entry name" value="P_Ac_Bu_trans"/>
</dbReference>
<reference evidence="5 6" key="1">
    <citation type="journal article" date="2019" name="Sci. Rep.">
        <title>Sulfobacillus thermotolerans: new insights into resistance and metabolic capacities of acidophilic chemolithotrophs.</title>
        <authorList>
            <person name="Panyushkina A.E."/>
            <person name="Babenko V.V."/>
            <person name="Nikitina A.S."/>
            <person name="Selezneva O.V."/>
            <person name="Tsaplina I.A."/>
            <person name="Letarova M.A."/>
            <person name="Kostryukova E.S."/>
            <person name="Letarov A.V."/>
        </authorList>
    </citation>
    <scope>NUCLEOTIDE SEQUENCE [LARGE SCALE GENOMIC DNA]</scope>
    <source>
        <strain evidence="5 6">Kr1</strain>
    </source>
</reference>
<dbReference type="EMBL" id="CP019454">
    <property type="protein sequence ID" value="AUW95600.1"/>
    <property type="molecule type" value="Genomic_DNA"/>
</dbReference>